<evidence type="ECO:0000256" key="1">
    <source>
        <dbReference type="ARBA" id="ARBA00006484"/>
    </source>
</evidence>
<gene>
    <name evidence="3" type="ORF">COO09_20520</name>
</gene>
<dbReference type="CDD" id="cd05233">
    <property type="entry name" value="SDR_c"/>
    <property type="match status" value="1"/>
</dbReference>
<evidence type="ECO:0000256" key="2">
    <source>
        <dbReference type="ARBA" id="ARBA00023002"/>
    </source>
</evidence>
<dbReference type="PANTHER" id="PTHR24321:SF14">
    <property type="entry name" value="SHORT-CHAIN TYPE DEHYDROGENASE_REDUCTASE BLR2146-RELATED"/>
    <property type="match status" value="1"/>
</dbReference>
<dbReference type="OrthoDB" id="7064009at2"/>
<keyword evidence="4" id="KW-1185">Reference proteome</keyword>
<dbReference type="FunFam" id="3.40.50.720:FF:000084">
    <property type="entry name" value="Short-chain dehydrogenase reductase"/>
    <property type="match status" value="1"/>
</dbReference>
<dbReference type="EMBL" id="NWUF01000029">
    <property type="protein sequence ID" value="PCE40368.1"/>
    <property type="molecule type" value="Genomic_DNA"/>
</dbReference>
<dbReference type="PRINTS" id="PR00080">
    <property type="entry name" value="SDRFAMILY"/>
</dbReference>
<dbReference type="InterPro" id="IPR002347">
    <property type="entry name" value="SDR_fam"/>
</dbReference>
<dbReference type="InterPro" id="IPR036291">
    <property type="entry name" value="NAD(P)-bd_dom_sf"/>
</dbReference>
<comment type="caution">
    <text evidence="3">The sequence shown here is derived from an EMBL/GenBank/DDBJ whole genome shotgun (WGS) entry which is preliminary data.</text>
</comment>
<dbReference type="SUPFAM" id="SSF51735">
    <property type="entry name" value="NAD(P)-binding Rossmann-fold domains"/>
    <property type="match status" value="1"/>
</dbReference>
<dbReference type="GO" id="GO:0016491">
    <property type="term" value="F:oxidoreductase activity"/>
    <property type="evidence" value="ECO:0007669"/>
    <property type="project" value="UniProtKB-KW"/>
</dbReference>
<comment type="similarity">
    <text evidence="1">Belongs to the short-chain dehydrogenases/reductases (SDR) family.</text>
</comment>
<dbReference type="PANTHER" id="PTHR24321">
    <property type="entry name" value="DEHYDROGENASES, SHORT CHAIN"/>
    <property type="match status" value="1"/>
</dbReference>
<name>A0A2A4FSE6_9SPHN</name>
<dbReference type="Pfam" id="PF13561">
    <property type="entry name" value="adh_short_C2"/>
    <property type="match status" value="1"/>
</dbReference>
<keyword evidence="2" id="KW-0560">Oxidoreductase</keyword>
<dbReference type="KEGG" id="rdi:CMV14_19925"/>
<proteinExistence type="inferred from homology"/>
<reference evidence="3 4" key="1">
    <citation type="submission" date="2017-09" db="EMBL/GenBank/DDBJ databases">
        <title>The Catabolism of 3,6-Dichlorosalicylic acid is Initiated by the Cytochrome P450 Monooxygenase DsmABC in Rhizorhabdus dicambivorans Ndbn-20.</title>
        <authorList>
            <person name="Na L."/>
        </authorList>
    </citation>
    <scope>NUCLEOTIDE SEQUENCE [LARGE SCALE GENOMIC DNA]</scope>
    <source>
        <strain evidence="3 4">Ndbn-20m</strain>
    </source>
</reference>
<dbReference type="RefSeq" id="WP_066966188.1">
    <property type="nucleotide sequence ID" value="NZ_CP023449.1"/>
</dbReference>
<dbReference type="Gene3D" id="3.40.50.720">
    <property type="entry name" value="NAD(P)-binding Rossmann-like Domain"/>
    <property type="match status" value="1"/>
</dbReference>
<organism evidence="3 4">
    <name type="scientific">Rhizorhabdus dicambivorans</name>
    <dbReference type="NCBI Taxonomy" id="1850238"/>
    <lineage>
        <taxon>Bacteria</taxon>
        <taxon>Pseudomonadati</taxon>
        <taxon>Pseudomonadota</taxon>
        <taxon>Alphaproteobacteria</taxon>
        <taxon>Sphingomonadales</taxon>
        <taxon>Sphingomonadaceae</taxon>
        <taxon>Rhizorhabdus</taxon>
    </lineage>
</organism>
<dbReference type="PRINTS" id="PR00081">
    <property type="entry name" value="GDHRDH"/>
</dbReference>
<dbReference type="AlphaFoldDB" id="A0A2A4FSE6"/>
<sequence length="274" mass="28964">MTNLSGKVIIVTGAAGNLGGCMAKLLAERGAELVLSDIDAAGVERRCDEIAASGGDAIAHVTDVTQEEQVRDLAAFTVREKGGIDVLVNNAGLLGQEHQIQLADLDPALWDRTMNVNLRSVFLTSKFTIPHLIERGGGSIINISSAASVAGYLMSNAYAASKGGVNVLTKYIATQYGKQNIRCNAVLPGIHLGEDAVARTAAHSLKNLAEHCMLPRLGVPEDIAKAVAFLASDDAFYITAQLLQVDGGLLDHAPQMAEARNNDGFYRSQLARPS</sequence>
<accession>A0A2A4FSE6</accession>
<dbReference type="Proteomes" id="UP000218934">
    <property type="component" value="Unassembled WGS sequence"/>
</dbReference>
<protein>
    <submittedName>
        <fullName evidence="3">3-oxoacyl-ACP reductase</fullName>
    </submittedName>
</protein>
<evidence type="ECO:0000313" key="3">
    <source>
        <dbReference type="EMBL" id="PCE40368.1"/>
    </source>
</evidence>
<evidence type="ECO:0000313" key="4">
    <source>
        <dbReference type="Proteomes" id="UP000218934"/>
    </source>
</evidence>